<dbReference type="Gene3D" id="3.30.420.110">
    <property type="entry name" value="MutS, connector domain"/>
    <property type="match status" value="1"/>
</dbReference>
<dbReference type="InterPro" id="IPR036678">
    <property type="entry name" value="MutS_con_dom_sf"/>
</dbReference>
<reference evidence="13" key="1">
    <citation type="journal article" date="2019" name="Int. J. Syst. Evol. Microbiol.">
        <title>The Global Catalogue of Microorganisms (GCM) 10K type strain sequencing project: providing services to taxonomists for standard genome sequencing and annotation.</title>
        <authorList>
            <consortium name="The Broad Institute Genomics Platform"/>
            <consortium name="The Broad Institute Genome Sequencing Center for Infectious Disease"/>
            <person name="Wu L."/>
            <person name="Ma J."/>
        </authorList>
    </citation>
    <scope>NUCLEOTIDE SEQUENCE [LARGE SCALE GENOMIC DNA]</scope>
    <source>
        <strain evidence="13">KCTC 42875</strain>
    </source>
</reference>
<dbReference type="InterPro" id="IPR007860">
    <property type="entry name" value="DNA_mmatch_repair_MutS_con_dom"/>
</dbReference>
<dbReference type="SUPFAM" id="SSF53150">
    <property type="entry name" value="DNA repair protein MutS, domain II"/>
    <property type="match status" value="1"/>
</dbReference>
<comment type="similarity">
    <text evidence="1 9 10">Belongs to the DNA mismatch repair MutS family.</text>
</comment>
<evidence type="ECO:0000256" key="4">
    <source>
        <dbReference type="ARBA" id="ARBA00022763"/>
    </source>
</evidence>
<dbReference type="Pfam" id="PF05188">
    <property type="entry name" value="MutS_II"/>
    <property type="match status" value="1"/>
</dbReference>
<dbReference type="InterPro" id="IPR016151">
    <property type="entry name" value="DNA_mismatch_repair_MutS_N"/>
</dbReference>
<dbReference type="SUPFAM" id="SSF52540">
    <property type="entry name" value="P-loop containing nucleoside triphosphate hydrolases"/>
    <property type="match status" value="1"/>
</dbReference>
<sequence>MKQFFAAKAEHPEVLLFFRMGDFYELFYDDARKAARLLDITLTQRGNSAGQPIPMAGVPHHAAEGYLARLVALGESVAICEQIGDPALAKGIVERKVVRIVTPGTVTDEALLSERRDTLLLTIARNKNGYGLAWADLAGGRFLVNEVTSDDALEAELARLEPAETLVADEDGWPPFVAERNGIRRRPPWLFDADSGRRQLLRFFNLHDLSGFGLDDKPLSIAAAAALLGYVEETQKQRLPHLTSIAVESGDGAIAMNAATRRHLELDTRVDGDSKHTLLGILDSTITPMGGRLLRRWLHRPLRDRPTLRLRQQAVATLIDSRTGDDVRERFRALGDLERILSRIALRSARPRDLSTLRDGLGLLPDVRGLLAPLDSPLLAALANELGEHDAHAHLLASAIVQQPPVLARDGGVFAEGYDAELDELRTLSTHADQFLIDLEARERIASGIATLKVGYNRVHGYYLEVSKAQADKAPTHYTRRQTLSNAERYITEELKQFEDKVLSARERALSRERLLYEQLLDALNERLEPLKRCATALAELDVLACFAERAQSLDWAQPVLSDEPGLSIERGRHPVVEAVRSEPFEPNDLVLHDDVSGNGRRMLIITGPNMGGKSTYMRQNALIVLLAHIGSFVPATRAVIGPIDRILTRIGAGDDLAKGQSTFMVEMTETSYILHHATAQSLVLMDEIGRGTSTYDGLALAEACARHLAHVNGAYTLFATHYFELTALAEPSSGIANVHLDAVEHRDKDGSERLVFMHAVKDGPADRSFGLQVAALAGLPRAVVQQARSRLAELEQHSRDLPAPTLAPATLDAPQQFGLFATSSAALDALASIDPDELTPKQALEALYRLKALI</sequence>
<accession>A0ABV7RM70</accession>
<dbReference type="PROSITE" id="PS00486">
    <property type="entry name" value="DNA_MISMATCH_REPAIR_2"/>
    <property type="match status" value="1"/>
</dbReference>
<dbReference type="Pfam" id="PF05190">
    <property type="entry name" value="MutS_IV"/>
    <property type="match status" value="1"/>
</dbReference>
<evidence type="ECO:0000256" key="8">
    <source>
        <dbReference type="ARBA" id="ARBA00024647"/>
    </source>
</evidence>
<dbReference type="Gene3D" id="3.40.1170.10">
    <property type="entry name" value="DNA repair protein MutS, domain I"/>
    <property type="match status" value="1"/>
</dbReference>
<evidence type="ECO:0000313" key="13">
    <source>
        <dbReference type="Proteomes" id="UP001595740"/>
    </source>
</evidence>
<dbReference type="Gene3D" id="3.40.50.300">
    <property type="entry name" value="P-loop containing nucleotide triphosphate hydrolases"/>
    <property type="match status" value="1"/>
</dbReference>
<evidence type="ECO:0000256" key="5">
    <source>
        <dbReference type="ARBA" id="ARBA00022840"/>
    </source>
</evidence>
<feature type="domain" description="DNA mismatch repair proteins mutS family" evidence="11">
    <location>
        <begin position="682"/>
        <end position="698"/>
    </location>
</feature>
<feature type="binding site" evidence="9">
    <location>
        <begin position="608"/>
        <end position="615"/>
    </location>
    <ligand>
        <name>ATP</name>
        <dbReference type="ChEBI" id="CHEBI:30616"/>
    </ligand>
</feature>
<protein>
    <recommendedName>
        <fullName evidence="2 9">DNA mismatch repair protein MutS</fullName>
    </recommendedName>
</protein>
<dbReference type="Pfam" id="PF01624">
    <property type="entry name" value="MutS_I"/>
    <property type="match status" value="1"/>
</dbReference>
<organism evidence="12 13">
    <name type="scientific">Lysobacter cavernae</name>
    <dbReference type="NCBI Taxonomy" id="1685901"/>
    <lineage>
        <taxon>Bacteria</taxon>
        <taxon>Pseudomonadati</taxon>
        <taxon>Pseudomonadota</taxon>
        <taxon>Gammaproteobacteria</taxon>
        <taxon>Lysobacterales</taxon>
        <taxon>Lysobacteraceae</taxon>
        <taxon>Lysobacter</taxon>
    </lineage>
</organism>
<dbReference type="PANTHER" id="PTHR11361:SF34">
    <property type="entry name" value="DNA MISMATCH REPAIR PROTEIN MSH1, MITOCHONDRIAL"/>
    <property type="match status" value="1"/>
</dbReference>
<dbReference type="Gene3D" id="1.10.1420.10">
    <property type="match status" value="2"/>
</dbReference>
<dbReference type="InterPro" id="IPR027417">
    <property type="entry name" value="P-loop_NTPase"/>
</dbReference>
<comment type="function">
    <text evidence="8 9">This protein is involved in the repair of mismatches in DNA. It is possible that it carries out the mismatch recognition step. This protein has a weak ATPase activity.</text>
</comment>
<keyword evidence="6 9" id="KW-0238">DNA-binding</keyword>
<evidence type="ECO:0000256" key="7">
    <source>
        <dbReference type="ARBA" id="ARBA00023204"/>
    </source>
</evidence>
<dbReference type="SMART" id="SM00534">
    <property type="entry name" value="MUTSac"/>
    <property type="match status" value="1"/>
</dbReference>
<evidence type="ECO:0000256" key="1">
    <source>
        <dbReference type="ARBA" id="ARBA00006271"/>
    </source>
</evidence>
<dbReference type="SUPFAM" id="SSF48334">
    <property type="entry name" value="DNA repair protein MutS, domain III"/>
    <property type="match status" value="1"/>
</dbReference>
<keyword evidence="7 9" id="KW-0234">DNA repair</keyword>
<dbReference type="SMART" id="SM00533">
    <property type="entry name" value="MUTSd"/>
    <property type="match status" value="1"/>
</dbReference>
<dbReference type="HAMAP" id="MF_00096">
    <property type="entry name" value="MutS"/>
    <property type="match status" value="1"/>
</dbReference>
<dbReference type="PIRSF" id="PIRSF037677">
    <property type="entry name" value="DNA_mis_repair_Msh6"/>
    <property type="match status" value="1"/>
</dbReference>
<evidence type="ECO:0000259" key="11">
    <source>
        <dbReference type="PROSITE" id="PS00486"/>
    </source>
</evidence>
<keyword evidence="3 9" id="KW-0547">Nucleotide-binding</keyword>
<dbReference type="Gene3D" id="6.10.140.430">
    <property type="match status" value="1"/>
</dbReference>
<keyword evidence="13" id="KW-1185">Reference proteome</keyword>
<dbReference type="Pfam" id="PF00488">
    <property type="entry name" value="MutS_V"/>
    <property type="match status" value="1"/>
</dbReference>
<evidence type="ECO:0000256" key="9">
    <source>
        <dbReference type="HAMAP-Rule" id="MF_00096"/>
    </source>
</evidence>
<evidence type="ECO:0000256" key="6">
    <source>
        <dbReference type="ARBA" id="ARBA00023125"/>
    </source>
</evidence>
<dbReference type="InterPro" id="IPR007695">
    <property type="entry name" value="DNA_mismatch_repair_MutS-lik_N"/>
</dbReference>
<dbReference type="InterPro" id="IPR007696">
    <property type="entry name" value="DNA_mismatch_repair_MutS_core"/>
</dbReference>
<dbReference type="SUPFAM" id="SSF55271">
    <property type="entry name" value="DNA repair protein MutS, domain I"/>
    <property type="match status" value="1"/>
</dbReference>
<evidence type="ECO:0000256" key="3">
    <source>
        <dbReference type="ARBA" id="ARBA00022741"/>
    </source>
</evidence>
<dbReference type="EMBL" id="JBHRXK010000001">
    <property type="protein sequence ID" value="MFC3549837.1"/>
    <property type="molecule type" value="Genomic_DNA"/>
</dbReference>
<dbReference type="Pfam" id="PF05192">
    <property type="entry name" value="MutS_III"/>
    <property type="match status" value="1"/>
</dbReference>
<dbReference type="NCBIfam" id="NF003810">
    <property type="entry name" value="PRK05399.1"/>
    <property type="match status" value="1"/>
</dbReference>
<evidence type="ECO:0000256" key="10">
    <source>
        <dbReference type="RuleBase" id="RU003756"/>
    </source>
</evidence>
<dbReference type="NCBIfam" id="TIGR01070">
    <property type="entry name" value="mutS1"/>
    <property type="match status" value="1"/>
</dbReference>
<evidence type="ECO:0000256" key="2">
    <source>
        <dbReference type="ARBA" id="ARBA00021982"/>
    </source>
</evidence>
<dbReference type="InterPro" id="IPR000432">
    <property type="entry name" value="DNA_mismatch_repair_MutS_C"/>
</dbReference>
<evidence type="ECO:0000313" key="12">
    <source>
        <dbReference type="EMBL" id="MFC3549837.1"/>
    </source>
</evidence>
<name>A0ABV7RM70_9GAMM</name>
<dbReference type="RefSeq" id="WP_386757143.1">
    <property type="nucleotide sequence ID" value="NZ_JBHRXK010000001.1"/>
</dbReference>
<dbReference type="Proteomes" id="UP001595740">
    <property type="component" value="Unassembled WGS sequence"/>
</dbReference>
<dbReference type="InterPro" id="IPR036187">
    <property type="entry name" value="DNA_mismatch_repair_MutS_sf"/>
</dbReference>
<comment type="caution">
    <text evidence="12">The sequence shown here is derived from an EMBL/GenBank/DDBJ whole genome shotgun (WGS) entry which is preliminary data.</text>
</comment>
<dbReference type="InterPro" id="IPR045076">
    <property type="entry name" value="MutS"/>
</dbReference>
<keyword evidence="4 9" id="KW-0227">DNA damage</keyword>
<dbReference type="InterPro" id="IPR005748">
    <property type="entry name" value="DNA_mismatch_repair_MutS"/>
</dbReference>
<dbReference type="InterPro" id="IPR017261">
    <property type="entry name" value="DNA_mismatch_repair_MutS/MSH"/>
</dbReference>
<keyword evidence="5 9" id="KW-0067">ATP-binding</keyword>
<dbReference type="InterPro" id="IPR007861">
    <property type="entry name" value="DNA_mismatch_repair_MutS_clamp"/>
</dbReference>
<proteinExistence type="inferred from homology"/>
<gene>
    <name evidence="9 12" type="primary">mutS</name>
    <name evidence="12" type="ORF">ACFOLC_02285</name>
</gene>
<dbReference type="PANTHER" id="PTHR11361">
    <property type="entry name" value="DNA MISMATCH REPAIR PROTEIN MUTS FAMILY MEMBER"/>
    <property type="match status" value="1"/>
</dbReference>